<keyword evidence="3" id="KW-0547">Nucleotide-binding</keyword>
<dbReference type="PROSITE" id="PS00211">
    <property type="entry name" value="ABC_TRANSPORTER_1"/>
    <property type="match status" value="1"/>
</dbReference>
<dbReference type="InterPro" id="IPR003593">
    <property type="entry name" value="AAA+_ATPase"/>
</dbReference>
<dbReference type="EMBL" id="JYIJ01000019">
    <property type="protein sequence ID" value="KWW97685.1"/>
    <property type="molecule type" value="Genomic_DNA"/>
</dbReference>
<dbReference type="PANTHER" id="PTHR43790:SF9">
    <property type="entry name" value="GALACTOFURANOSE TRANSPORTER ATP-BINDING PROTEIN YTFR"/>
    <property type="match status" value="1"/>
</dbReference>
<evidence type="ECO:0000313" key="7">
    <source>
        <dbReference type="EMBL" id="KWX03952.1"/>
    </source>
</evidence>
<dbReference type="PATRIC" id="fig|1469144.8.peg.460"/>
<accession>A0A132MIU8</accession>
<evidence type="ECO:0000256" key="4">
    <source>
        <dbReference type="ARBA" id="ARBA00022840"/>
    </source>
</evidence>
<dbReference type="GO" id="GO:0016887">
    <property type="term" value="F:ATP hydrolysis activity"/>
    <property type="evidence" value="ECO:0007669"/>
    <property type="project" value="InterPro"/>
</dbReference>
<dbReference type="Proteomes" id="UP000070598">
    <property type="component" value="Unassembled WGS sequence"/>
</dbReference>
<dbReference type="Gene3D" id="3.40.50.300">
    <property type="entry name" value="P-loop containing nucleotide triphosphate hydrolases"/>
    <property type="match status" value="2"/>
</dbReference>
<protein>
    <recommendedName>
        <fullName evidence="5">ABC transporter domain-containing protein</fullName>
    </recommendedName>
</protein>
<evidence type="ECO:0000313" key="9">
    <source>
        <dbReference type="Proteomes" id="UP000070659"/>
    </source>
</evidence>
<dbReference type="PROSITE" id="PS50893">
    <property type="entry name" value="ABC_TRANSPORTER_2"/>
    <property type="match status" value="2"/>
</dbReference>
<keyword evidence="1" id="KW-0813">Transport</keyword>
<evidence type="ECO:0000259" key="5">
    <source>
        <dbReference type="PROSITE" id="PS50893"/>
    </source>
</evidence>
<evidence type="ECO:0000313" key="8">
    <source>
        <dbReference type="Proteomes" id="UP000070598"/>
    </source>
</evidence>
<dbReference type="RefSeq" id="WP_171843019.1">
    <property type="nucleotide sequence ID" value="NZ_JYIJ01000019.1"/>
</dbReference>
<reference evidence="6 9" key="2">
    <citation type="submission" date="2015-02" db="EMBL/GenBank/DDBJ databases">
        <title>Physiological reanalysis, assessment of diazotrophy, and genome sequences of multiple isolates of Streptomyces thermoautotrophicus.</title>
        <authorList>
            <person name="MacKellar D.C."/>
            <person name="Lieber L."/>
            <person name="Norman J."/>
            <person name="Bolger A."/>
            <person name="Tobin C."/>
            <person name="Murray J.W."/>
            <person name="Prell J."/>
        </authorList>
    </citation>
    <scope>NUCLEOTIDE SEQUENCE [LARGE SCALE GENOMIC DNA]</scope>
    <source>
        <strain evidence="6 9">UBT1</strain>
    </source>
</reference>
<dbReference type="SUPFAM" id="SSF52540">
    <property type="entry name" value="P-loop containing nucleoside triphosphate hydrolases"/>
    <property type="match status" value="2"/>
</dbReference>
<evidence type="ECO:0000256" key="3">
    <source>
        <dbReference type="ARBA" id="ARBA00022741"/>
    </source>
</evidence>
<feature type="domain" description="ABC transporter" evidence="5">
    <location>
        <begin position="255"/>
        <end position="498"/>
    </location>
</feature>
<dbReference type="PANTHER" id="PTHR43790">
    <property type="entry name" value="CARBOHYDRATE TRANSPORT ATP-BINDING PROTEIN MG119-RELATED"/>
    <property type="match status" value="1"/>
</dbReference>
<dbReference type="SMART" id="SM00382">
    <property type="entry name" value="AAA"/>
    <property type="match status" value="2"/>
</dbReference>
<sequence length="507" mass="53782">MTPVIRARQVSKVFGSTMALDSVSLDLLPGEVHVLLGENGAGKSTLAKILAGIVSPDSGRIEIGERLAAFANPGEARRAGIELVQQETTVVPKMSVVDNVTLGWERAYTRLGLVRRRRMREDAVRLLRELAPDIPPDAIVDGISGSQKHRVAIARALFSSPRVLILDEPTAALDELERESFFSVVRRVTSRGVAVLYVTHHLAEVPAIGSRVTIMRDGAIVARCAPDTPEPQLVAHIAGRQISMQHHEASAPTPAAAAPVLETVDVCAGEAVDRVSMHVRPGEVLGVYGVGQCGADELAEVLSGHRRADRGRVFVAGRTLGRASVSRALARGVAYVPGERGRNGVVGTLPVRDNITLSVLPRLSPAGVIRRRAEARTAARWTAQLRIKTPDLEAQMSALSGGNQQKVLLARALACETPVLLLKEPTAGIDVQSRQEIYTALKQTAKSGTAIVVITSDLLELLTVADRALVLYRGRVAGEFAGPALTEEAVLGAALGGSAAVPHDSGQ</sequence>
<gene>
    <name evidence="6" type="ORF">TH66_19380</name>
    <name evidence="7" type="ORF">TR74_24600</name>
</gene>
<name>A0A132MIU8_9ACTN</name>
<proteinExistence type="predicted"/>
<keyword evidence="4" id="KW-0067">ATP-binding</keyword>
<keyword evidence="2" id="KW-0677">Repeat</keyword>
<dbReference type="GO" id="GO:0005524">
    <property type="term" value="F:ATP binding"/>
    <property type="evidence" value="ECO:0007669"/>
    <property type="project" value="UniProtKB-KW"/>
</dbReference>
<dbReference type="InterPro" id="IPR027417">
    <property type="entry name" value="P-loop_NTPase"/>
</dbReference>
<reference evidence="8" key="1">
    <citation type="submission" date="2015-02" db="EMBL/GenBank/DDBJ databases">
        <title>Physiological reanalysis, assessment of diazotrophy, and genome sequences of multiple isolates of Streptomyces thermoautotrophicus.</title>
        <authorList>
            <person name="MacKellar D.C."/>
            <person name="Lieber L."/>
            <person name="Norman J."/>
            <person name="Bolger A."/>
            <person name="Tobin C."/>
            <person name="Murray J.W."/>
            <person name="Friesen M."/>
            <person name="Prell J."/>
        </authorList>
    </citation>
    <scope>NUCLEOTIDE SEQUENCE [LARGE SCALE GENOMIC DNA]</scope>
    <source>
        <strain evidence="8">UBT1</strain>
    </source>
</reference>
<dbReference type="InterPro" id="IPR003439">
    <property type="entry name" value="ABC_transporter-like_ATP-bd"/>
</dbReference>
<dbReference type="CDD" id="cd03216">
    <property type="entry name" value="ABC_Carb_Monos_I"/>
    <property type="match status" value="1"/>
</dbReference>
<organism evidence="6 9">
    <name type="scientific">Carbonactinospora thermoautotrophica</name>
    <dbReference type="NCBI Taxonomy" id="1469144"/>
    <lineage>
        <taxon>Bacteria</taxon>
        <taxon>Bacillati</taxon>
        <taxon>Actinomycetota</taxon>
        <taxon>Actinomycetes</taxon>
        <taxon>Kitasatosporales</taxon>
        <taxon>Carbonactinosporaceae</taxon>
        <taxon>Carbonactinospora</taxon>
    </lineage>
</organism>
<dbReference type="Pfam" id="PF00005">
    <property type="entry name" value="ABC_tran"/>
    <property type="match status" value="2"/>
</dbReference>
<evidence type="ECO:0000256" key="1">
    <source>
        <dbReference type="ARBA" id="ARBA00022448"/>
    </source>
</evidence>
<evidence type="ECO:0000313" key="6">
    <source>
        <dbReference type="EMBL" id="KWW97685.1"/>
    </source>
</evidence>
<dbReference type="InterPro" id="IPR050107">
    <property type="entry name" value="ABC_carbohydrate_import_ATPase"/>
</dbReference>
<dbReference type="CDD" id="cd03215">
    <property type="entry name" value="ABC_Carb_Monos_II"/>
    <property type="match status" value="1"/>
</dbReference>
<dbReference type="EMBL" id="JYIK01001124">
    <property type="protein sequence ID" value="KWX03952.1"/>
    <property type="molecule type" value="Genomic_DNA"/>
</dbReference>
<comment type="caution">
    <text evidence="6">The sequence shown here is derived from an EMBL/GenBank/DDBJ whole genome shotgun (WGS) entry which is preliminary data.</text>
</comment>
<dbReference type="Proteomes" id="UP000070659">
    <property type="component" value="Unassembled WGS sequence"/>
</dbReference>
<evidence type="ECO:0000256" key="2">
    <source>
        <dbReference type="ARBA" id="ARBA00022737"/>
    </source>
</evidence>
<dbReference type="InterPro" id="IPR017871">
    <property type="entry name" value="ABC_transporter-like_CS"/>
</dbReference>
<feature type="domain" description="ABC transporter" evidence="5">
    <location>
        <begin position="5"/>
        <end position="242"/>
    </location>
</feature>
<dbReference type="AlphaFoldDB" id="A0A132MIU8"/>